<dbReference type="EMBL" id="JAVREH010000059">
    <property type="protein sequence ID" value="MDT0263923.1"/>
    <property type="molecule type" value="Genomic_DNA"/>
</dbReference>
<evidence type="ECO:0000256" key="3">
    <source>
        <dbReference type="RuleBase" id="RU003682"/>
    </source>
</evidence>
<keyword evidence="3" id="KW-0479">Metal-binding</keyword>
<evidence type="ECO:0000256" key="1">
    <source>
        <dbReference type="ARBA" id="ARBA00004792"/>
    </source>
</evidence>
<dbReference type="SUPFAM" id="SSF51197">
    <property type="entry name" value="Clavaminate synthase-like"/>
    <property type="match status" value="1"/>
</dbReference>
<dbReference type="InterPro" id="IPR050231">
    <property type="entry name" value="Iron_ascorbate_oxido_reductase"/>
</dbReference>
<dbReference type="Gene3D" id="2.60.120.330">
    <property type="entry name" value="B-lactam Antibiotic, Isopenicillin N Synthase, Chain"/>
    <property type="match status" value="1"/>
</dbReference>
<evidence type="ECO:0000259" key="4">
    <source>
        <dbReference type="PROSITE" id="PS51471"/>
    </source>
</evidence>
<dbReference type="Pfam" id="PF03171">
    <property type="entry name" value="2OG-FeII_Oxy"/>
    <property type="match status" value="1"/>
</dbReference>
<protein>
    <submittedName>
        <fullName evidence="5">2OG-Fe(II) oxygenase family protein</fullName>
    </submittedName>
</protein>
<dbReference type="InterPro" id="IPR044861">
    <property type="entry name" value="IPNS-like_FE2OG_OXY"/>
</dbReference>
<keyword evidence="6" id="KW-1185">Reference proteome</keyword>
<comment type="caution">
    <text evidence="5">The sequence shown here is derived from an EMBL/GenBank/DDBJ whole genome shotgun (WGS) entry which is preliminary data.</text>
</comment>
<proteinExistence type="inferred from homology"/>
<comment type="similarity">
    <text evidence="3">Belongs to the iron/ascorbate-dependent oxidoreductase family.</text>
</comment>
<feature type="domain" description="Fe2OG dioxygenase" evidence="4">
    <location>
        <begin position="147"/>
        <end position="251"/>
    </location>
</feature>
<sequence length="295" mass="32840">MELQVARVGDRRLEFASPGAFDRARVDGFFFVEQPPALDLDAGDRFARNFFKDRCAHASDSDFAGYRSCTQDEVGARQGYFCRDADQTEQFFLERANWTSVFPQPLAAQAESMRHVSVMVLEFVLRELNIPHSLWHQATGGAVADDGSYHLTFNHFRPEVSARGLNIHKDSGWVTLLRSTDGGLEVQAGDAWEDVSPLPGHLIVNFGCAMEILTQSSDRPVSAVAHRVRQQLPADGSGAPDRVSYGLFVDSGLDRGQRTRLYEYADARLIDRGSPGDFVDDIVERTYETEGVGLY</sequence>
<dbReference type="PANTHER" id="PTHR47990">
    <property type="entry name" value="2-OXOGLUTARATE (2OG) AND FE(II)-DEPENDENT OXYGENASE SUPERFAMILY PROTEIN-RELATED"/>
    <property type="match status" value="1"/>
</dbReference>
<keyword evidence="2" id="KW-0045">Antibiotic biosynthesis</keyword>
<gene>
    <name evidence="5" type="ORF">RM423_21335</name>
</gene>
<evidence type="ECO:0000313" key="5">
    <source>
        <dbReference type="EMBL" id="MDT0263923.1"/>
    </source>
</evidence>
<dbReference type="PROSITE" id="PS51471">
    <property type="entry name" value="FE2OG_OXY"/>
    <property type="match status" value="1"/>
</dbReference>
<dbReference type="InterPro" id="IPR027443">
    <property type="entry name" value="IPNS-like_sf"/>
</dbReference>
<evidence type="ECO:0000313" key="6">
    <source>
        <dbReference type="Proteomes" id="UP001183176"/>
    </source>
</evidence>
<reference evidence="6" key="1">
    <citation type="submission" date="2023-07" db="EMBL/GenBank/DDBJ databases">
        <title>30 novel species of actinomycetes from the DSMZ collection.</title>
        <authorList>
            <person name="Nouioui I."/>
        </authorList>
    </citation>
    <scope>NUCLEOTIDE SEQUENCE [LARGE SCALE GENOMIC DNA]</scope>
    <source>
        <strain evidence="6">DSM 44399</strain>
    </source>
</reference>
<dbReference type="RefSeq" id="WP_311425066.1">
    <property type="nucleotide sequence ID" value="NZ_JAVREH010000059.1"/>
</dbReference>
<accession>A0ABU2JGS6</accession>
<dbReference type="InterPro" id="IPR005123">
    <property type="entry name" value="Oxoglu/Fe-dep_dioxygenase_dom"/>
</dbReference>
<comment type="pathway">
    <text evidence="1">Antibiotic biosynthesis.</text>
</comment>
<dbReference type="Proteomes" id="UP001183176">
    <property type="component" value="Unassembled WGS sequence"/>
</dbReference>
<name>A0ABU2JGS6_9ACTN</name>
<keyword evidence="3" id="KW-0408">Iron</keyword>
<organism evidence="5 6">
    <name type="scientific">Jatrophihabitans lederbergiae</name>
    <dbReference type="NCBI Taxonomy" id="3075547"/>
    <lineage>
        <taxon>Bacteria</taxon>
        <taxon>Bacillati</taxon>
        <taxon>Actinomycetota</taxon>
        <taxon>Actinomycetes</taxon>
        <taxon>Jatrophihabitantales</taxon>
        <taxon>Jatrophihabitantaceae</taxon>
        <taxon>Jatrophihabitans</taxon>
    </lineage>
</organism>
<evidence type="ECO:0000256" key="2">
    <source>
        <dbReference type="ARBA" id="ARBA00023194"/>
    </source>
</evidence>
<keyword evidence="3" id="KW-0560">Oxidoreductase</keyword>